<reference evidence="3" key="1">
    <citation type="submission" date="2024-06" db="UniProtKB">
        <authorList>
            <consortium name="RefSeq"/>
        </authorList>
    </citation>
    <scope>NUCLEOTIDE SEQUENCE [LARGE SCALE GENOMIC DNA]</scope>
</reference>
<dbReference type="InParanoid" id="A0A6P7HMJ6"/>
<evidence type="ECO:0000256" key="2">
    <source>
        <dbReference type="SAM" id="MobiDB-lite"/>
    </source>
</evidence>
<keyword evidence="4" id="KW-0282">Flagellum</keyword>
<dbReference type="PANTHER" id="PTHR34649:SF1">
    <property type="entry name" value="CILIA- AND FLAGELLA-ASSOCIATED PROTEIN 99"/>
    <property type="match status" value="1"/>
</dbReference>
<organism evidence="3 4">
    <name type="scientific">Parambassis ranga</name>
    <name type="common">Indian glassy fish</name>
    <dbReference type="NCBI Taxonomy" id="210632"/>
    <lineage>
        <taxon>Eukaryota</taxon>
        <taxon>Metazoa</taxon>
        <taxon>Chordata</taxon>
        <taxon>Craniata</taxon>
        <taxon>Vertebrata</taxon>
        <taxon>Euteleostomi</taxon>
        <taxon>Actinopterygii</taxon>
        <taxon>Neopterygii</taxon>
        <taxon>Teleostei</taxon>
        <taxon>Neoteleostei</taxon>
        <taxon>Acanthomorphata</taxon>
        <taxon>Ovalentaria</taxon>
        <taxon>Ambassidae</taxon>
        <taxon>Parambassis</taxon>
    </lineage>
</organism>
<dbReference type="OrthoDB" id="10262255at2759"/>
<keyword evidence="4" id="KW-0966">Cell projection</keyword>
<feature type="region of interest" description="Disordered" evidence="2">
    <location>
        <begin position="590"/>
        <end position="624"/>
    </location>
</feature>
<feature type="compositionally biased region" description="Polar residues" evidence="2">
    <location>
        <begin position="282"/>
        <end position="292"/>
    </location>
</feature>
<evidence type="ECO:0000313" key="4">
    <source>
        <dbReference type="RefSeq" id="XP_028251782.1"/>
    </source>
</evidence>
<dbReference type="FunCoup" id="A0A6P7HMJ6">
    <property type="interactions" value="6"/>
</dbReference>
<dbReference type="AlphaFoldDB" id="A0A6P7HMJ6"/>
<protein>
    <submittedName>
        <fullName evidence="4">Cilia- and flagella-associated protein 99</fullName>
    </submittedName>
</protein>
<keyword evidence="3" id="KW-1185">Reference proteome</keyword>
<proteinExistence type="predicted"/>
<feature type="coiled-coil region" evidence="1">
    <location>
        <begin position="393"/>
        <end position="457"/>
    </location>
</feature>
<keyword evidence="4" id="KW-0969">Cilium</keyword>
<evidence type="ECO:0000313" key="3">
    <source>
        <dbReference type="Proteomes" id="UP000515145"/>
    </source>
</evidence>
<feature type="compositionally biased region" description="Basic and acidic residues" evidence="2">
    <location>
        <begin position="258"/>
        <end position="281"/>
    </location>
</feature>
<feature type="region of interest" description="Disordered" evidence="2">
    <location>
        <begin position="255"/>
        <end position="293"/>
    </location>
</feature>
<name>A0A6P7HMJ6_9TELE</name>
<accession>A0A6P7HMJ6</accession>
<reference evidence="4" key="2">
    <citation type="submission" date="2025-08" db="UniProtKB">
        <authorList>
            <consortium name="RefSeq"/>
        </authorList>
    </citation>
    <scope>IDENTIFICATION</scope>
</reference>
<dbReference type="Proteomes" id="UP000515145">
    <property type="component" value="Chromosome 22"/>
</dbReference>
<dbReference type="RefSeq" id="XP_028251782.1">
    <property type="nucleotide sequence ID" value="XM_028395981.1"/>
</dbReference>
<evidence type="ECO:0000256" key="1">
    <source>
        <dbReference type="SAM" id="Coils"/>
    </source>
</evidence>
<dbReference type="InterPro" id="IPR039341">
    <property type="entry name" value="CFAP99"/>
</dbReference>
<feature type="coiled-coil region" evidence="1">
    <location>
        <begin position="498"/>
        <end position="544"/>
    </location>
</feature>
<keyword evidence="1" id="KW-0175">Coiled coil</keyword>
<dbReference type="CTD" id="402160"/>
<dbReference type="PANTHER" id="PTHR34649">
    <property type="entry name" value="CILIA- AND FLAGELLA-ASSOCIATED PROTEIN 99"/>
    <property type="match status" value="1"/>
</dbReference>
<feature type="region of interest" description="Disordered" evidence="2">
    <location>
        <begin position="185"/>
        <end position="221"/>
    </location>
</feature>
<dbReference type="GeneID" id="114427765"/>
<sequence>MPLRYGSLVKEAIVLLDRFTEGRQCLDDFIEDAVKDLQNIDTLQRKFILDVVSGCVERQKLLDVVIDAFYGQNRTCLSRGDRSHFIIICYLATFALDDLGFQQFSNIVKSLDLKKMQRFLGFFFPNLTTWIQDEWNSIYDAAFVEKNLIGPLVRWRPQIDALMDQLAVKISQENQLKQAPVKITQPNEFALTKPKPRPLPLPEPIPQQEKPKPAPSSTYRPPKETEIIKDIKQKNHQKAQELLYEANMKQFRCVNPPKSEHTESVMSRTEGDFDSKPKMKSSDYSGPPSSQKAVPIKLNNAAILRREALFDRQLEKEMQRIKQLVQGAREPSSFLEWQKEMLEKDHQEKLLMMERRRLEGCISEEASALTRQEVMERNQKIAQLKREETAKLMQRYAQKRLQEENEMRDLVQLVAEGHKNSKAAKQKLQKLKQTIVKEVSEQSQELLRQALEEAQAELSRKFEIIKEIRTIQSLSHVRVKNFNDTVTAGHALMVEMSLAELKERLALLKEARQTEEQERRKHILEEKQKQKQLLQEKLDNIELHSRILTQAAVIRKEERKAKLDVFQKAVAEDETVLALHKKLVEKKQARQRLKQIESSKARPSKQAAAPTACSTGTHNQRKVKTWEELEQSLEHYIEDTP</sequence>
<gene>
    <name evidence="4" type="primary">cfap99</name>
</gene>